<proteinExistence type="predicted"/>
<dbReference type="InterPro" id="IPR052929">
    <property type="entry name" value="RNase_H-like_EbsB-rel"/>
</dbReference>
<dbReference type="Proteomes" id="UP000265520">
    <property type="component" value="Unassembled WGS sequence"/>
</dbReference>
<evidence type="ECO:0000313" key="2">
    <source>
        <dbReference type="EMBL" id="MCI00112.1"/>
    </source>
</evidence>
<organism evidence="2 3">
    <name type="scientific">Trifolium medium</name>
    <dbReference type="NCBI Taxonomy" id="97028"/>
    <lineage>
        <taxon>Eukaryota</taxon>
        <taxon>Viridiplantae</taxon>
        <taxon>Streptophyta</taxon>
        <taxon>Embryophyta</taxon>
        <taxon>Tracheophyta</taxon>
        <taxon>Spermatophyta</taxon>
        <taxon>Magnoliopsida</taxon>
        <taxon>eudicotyledons</taxon>
        <taxon>Gunneridae</taxon>
        <taxon>Pentapetalae</taxon>
        <taxon>rosids</taxon>
        <taxon>fabids</taxon>
        <taxon>Fabales</taxon>
        <taxon>Fabaceae</taxon>
        <taxon>Papilionoideae</taxon>
        <taxon>50 kb inversion clade</taxon>
        <taxon>NPAAA clade</taxon>
        <taxon>Hologalegina</taxon>
        <taxon>IRL clade</taxon>
        <taxon>Trifolieae</taxon>
        <taxon>Trifolium</taxon>
    </lineage>
</organism>
<name>A0A392NL15_9FABA</name>
<keyword evidence="3" id="KW-1185">Reference proteome</keyword>
<dbReference type="AlphaFoldDB" id="A0A392NL15"/>
<comment type="caution">
    <text evidence="2">The sequence shown here is derived from an EMBL/GenBank/DDBJ whole genome shotgun (WGS) entry which is preliminary data.</text>
</comment>
<gene>
    <name evidence="2" type="ORF">A2U01_0021128</name>
</gene>
<dbReference type="EMBL" id="LXQA010042251">
    <property type="protein sequence ID" value="MCI00112.1"/>
    <property type="molecule type" value="Genomic_DNA"/>
</dbReference>
<feature type="compositionally biased region" description="Polar residues" evidence="1">
    <location>
        <begin position="1"/>
        <end position="15"/>
    </location>
</feature>
<feature type="region of interest" description="Disordered" evidence="1">
    <location>
        <begin position="1"/>
        <end position="28"/>
    </location>
</feature>
<accession>A0A392NL15</accession>
<dbReference type="PANTHER" id="PTHR47074">
    <property type="entry name" value="BNAC02G40300D PROTEIN"/>
    <property type="match status" value="1"/>
</dbReference>
<evidence type="ECO:0008006" key="4">
    <source>
        <dbReference type="Google" id="ProtNLM"/>
    </source>
</evidence>
<dbReference type="PANTHER" id="PTHR47074:SF11">
    <property type="entry name" value="REVERSE TRANSCRIPTASE-LIKE PROTEIN"/>
    <property type="match status" value="1"/>
</dbReference>
<sequence>RNITEACLESTSSRPSVDRNNKSWSPPPRSFLKLNVDAHLSDDTHWRRNDPTSLGMVLRRNDDRCVGAATKVCNGSNDVALAESMGLHEAII</sequence>
<evidence type="ECO:0000256" key="1">
    <source>
        <dbReference type="SAM" id="MobiDB-lite"/>
    </source>
</evidence>
<feature type="non-terminal residue" evidence="2">
    <location>
        <position position="1"/>
    </location>
</feature>
<evidence type="ECO:0000313" key="3">
    <source>
        <dbReference type="Proteomes" id="UP000265520"/>
    </source>
</evidence>
<protein>
    <recommendedName>
        <fullName evidence="4">RNase H type-1 domain-containing protein</fullName>
    </recommendedName>
</protein>
<reference evidence="2 3" key="1">
    <citation type="journal article" date="2018" name="Front. Plant Sci.">
        <title>Red Clover (Trifolium pratense) and Zigzag Clover (T. medium) - A Picture of Genomic Similarities and Differences.</title>
        <authorList>
            <person name="Dluhosova J."/>
            <person name="Istvanek J."/>
            <person name="Nedelnik J."/>
            <person name="Repkova J."/>
        </authorList>
    </citation>
    <scope>NUCLEOTIDE SEQUENCE [LARGE SCALE GENOMIC DNA]</scope>
    <source>
        <strain evidence="3">cv. 10/8</strain>
        <tissue evidence="2">Leaf</tissue>
    </source>
</reference>